<feature type="signal peptide" evidence="2">
    <location>
        <begin position="1"/>
        <end position="20"/>
    </location>
</feature>
<dbReference type="EMBL" id="HACG01039195">
    <property type="protein sequence ID" value="CEK86060.1"/>
    <property type="molecule type" value="Transcribed_RNA"/>
</dbReference>
<gene>
    <name evidence="4" type="primary">ORF151569</name>
    <name evidence="3" type="synonym">ORF151554</name>
</gene>
<reference evidence="4" key="1">
    <citation type="submission" date="2014-12" db="EMBL/GenBank/DDBJ databases">
        <title>Insight into the proteome of Arion vulgaris.</title>
        <authorList>
            <person name="Aradska J."/>
            <person name="Bulat T."/>
            <person name="Smidak R."/>
            <person name="Sarate P."/>
            <person name="Gangsoo J."/>
            <person name="Sialana F."/>
            <person name="Bilban M."/>
            <person name="Lubec G."/>
        </authorList>
    </citation>
    <scope>NUCLEOTIDE SEQUENCE</scope>
    <source>
        <tissue evidence="4">Skin</tissue>
    </source>
</reference>
<organism evidence="4">
    <name type="scientific">Arion vulgaris</name>
    <dbReference type="NCBI Taxonomy" id="1028688"/>
    <lineage>
        <taxon>Eukaryota</taxon>
        <taxon>Metazoa</taxon>
        <taxon>Spiralia</taxon>
        <taxon>Lophotrochozoa</taxon>
        <taxon>Mollusca</taxon>
        <taxon>Gastropoda</taxon>
        <taxon>Heterobranchia</taxon>
        <taxon>Euthyneura</taxon>
        <taxon>Panpulmonata</taxon>
        <taxon>Eupulmonata</taxon>
        <taxon>Stylommatophora</taxon>
        <taxon>Helicina</taxon>
        <taxon>Arionoidea</taxon>
        <taxon>Arionidae</taxon>
        <taxon>Arion</taxon>
    </lineage>
</organism>
<keyword evidence="2" id="KW-0732">Signal</keyword>
<evidence type="ECO:0000256" key="1">
    <source>
        <dbReference type="SAM" id="MobiDB-lite"/>
    </source>
</evidence>
<feature type="chain" id="PRO_5007391509" evidence="2">
    <location>
        <begin position="21"/>
        <end position="498"/>
    </location>
</feature>
<dbReference type="EMBL" id="HACG01039197">
    <property type="protein sequence ID" value="CEK86062.1"/>
    <property type="molecule type" value="Transcribed_RNA"/>
</dbReference>
<name>A0A0B7AZM7_9EUPU</name>
<feature type="region of interest" description="Disordered" evidence="1">
    <location>
        <begin position="157"/>
        <end position="223"/>
    </location>
</feature>
<proteinExistence type="predicted"/>
<protein>
    <submittedName>
        <fullName evidence="4">Uncharacterized protein</fullName>
    </submittedName>
</protein>
<evidence type="ECO:0000313" key="4">
    <source>
        <dbReference type="EMBL" id="CEK86062.1"/>
    </source>
</evidence>
<evidence type="ECO:0000313" key="3">
    <source>
        <dbReference type="EMBL" id="CEK86060.1"/>
    </source>
</evidence>
<evidence type="ECO:0000256" key="2">
    <source>
        <dbReference type="SAM" id="SignalP"/>
    </source>
</evidence>
<sequence>MQFIFHALLFSALAVTMVTSAPLTNQEKLVDVAQTGEAVDRAKRADEEIVFGNQQNKARVISKKSDLSNILAAPEPKGERDQGSVVIVHKQAPVHEELAARDQAALGSVSENNEKMKEAVEDAIQSVAETIKSETESNVQEEKEKAHLDEKIIKQIVEEDKDESEQGTGEVSENVEEKIVEDDEDEELRNLQRETSEPVAVEGGRDANEVDNVESTPERKDDVDEVERFLQETHKQNDDGSEVELDRDRERSYYESQMRNYLMSLNNGRDLSYIRPYMPRYRRSLYSPRTYITSAANKKSRRIKRDLLDNGYYTPYDLKNSLYTSNDINDALISDPEESVPLSDEDAEYLYKELVNYLANSYAAEQEEPSLEELPLDSYLNGYEEAQNEPYAPYTIHNEDTAPIVSNPYEVRYPYYPVDIDSYQNYAKRGMIDYYPENEEEKRYFYPFSKEPETHWGAFVPEKRDYGEAIQRLQRLAMALSDNPGPYYREVLEEYRRK</sequence>
<accession>A0A0B7AZM7</accession>
<dbReference type="AlphaFoldDB" id="A0A0B7AZM7"/>